<sequence>MSSQIDSLRQDIMRRAQGAVSLNIAYIGIANGLFAAVDRLTHASVPELAQDTSMDSGYVDRWCDAAYAFEYLEEIEPGVFRLSETGRAFIPDGPGTLMPFAVMSVLSAHMAERAAGLMRTGERPGESVLAERETILPWFGPMLEYQFGPLLDKQVLEQVPVFRDVDARGGLAVDLGCGNGWYLRRLARRYPRLRGIGMDGFEENVNQATRLAEAEGLGDRLKFAVGDLNRFHIEEPVDLIAMNRALHHVWDQKENVFRILREHLKPGGAAVIWEPNWPASRSELRSPERRAMAFQNLGEHIQGNHFLRPEEIAEQFRAVGLKPEVYFVADGRDAVVTGTLAE</sequence>
<dbReference type="InterPro" id="IPR053173">
    <property type="entry name" value="SAM-binding_MTase"/>
</dbReference>
<dbReference type="RefSeq" id="WP_038089651.1">
    <property type="nucleotide sequence ID" value="NZ_JQSG02000002.1"/>
</dbReference>
<name>A0A1A6C5N8_9GAMM</name>
<evidence type="ECO:0000313" key="3">
    <source>
        <dbReference type="Proteomes" id="UP000029273"/>
    </source>
</evidence>
<dbReference type="GO" id="GO:0008168">
    <property type="term" value="F:methyltransferase activity"/>
    <property type="evidence" value="ECO:0007669"/>
    <property type="project" value="UniProtKB-KW"/>
</dbReference>
<dbReference type="Gene3D" id="1.10.10.10">
    <property type="entry name" value="Winged helix-like DNA-binding domain superfamily/Winged helix DNA-binding domain"/>
    <property type="match status" value="1"/>
</dbReference>
<dbReference type="PANTHER" id="PTHR45128">
    <property type="entry name" value="METHYLTRANSFERASE TYPE 11"/>
    <property type="match status" value="1"/>
</dbReference>
<dbReference type="CDD" id="cd02440">
    <property type="entry name" value="AdoMet_MTases"/>
    <property type="match status" value="1"/>
</dbReference>
<gene>
    <name evidence="2" type="ORF">Thpro_020914</name>
</gene>
<dbReference type="AlphaFoldDB" id="A0A1A6C5N8"/>
<comment type="caution">
    <text evidence="2">The sequence shown here is derived from an EMBL/GenBank/DDBJ whole genome shotgun (WGS) entry which is preliminary data.</text>
</comment>
<feature type="domain" description="Methyltransferase" evidence="1">
    <location>
        <begin position="173"/>
        <end position="268"/>
    </location>
</feature>
<proteinExistence type="predicted"/>
<dbReference type="Pfam" id="PF13649">
    <property type="entry name" value="Methyltransf_25"/>
    <property type="match status" value="1"/>
</dbReference>
<dbReference type="STRING" id="160660.BJI67_05525"/>
<accession>A0A1A6C5N8</accession>
<dbReference type="EMBL" id="JQSG02000002">
    <property type="protein sequence ID" value="OBS09864.1"/>
    <property type="molecule type" value="Genomic_DNA"/>
</dbReference>
<dbReference type="InterPro" id="IPR036388">
    <property type="entry name" value="WH-like_DNA-bd_sf"/>
</dbReference>
<keyword evidence="2" id="KW-0489">Methyltransferase</keyword>
<evidence type="ECO:0000313" key="2">
    <source>
        <dbReference type="EMBL" id="OBS09864.1"/>
    </source>
</evidence>
<dbReference type="OrthoDB" id="9801363at2"/>
<dbReference type="Proteomes" id="UP000029273">
    <property type="component" value="Unassembled WGS sequence"/>
</dbReference>
<keyword evidence="3" id="KW-1185">Reference proteome</keyword>
<dbReference type="InterPro" id="IPR041698">
    <property type="entry name" value="Methyltransf_25"/>
</dbReference>
<dbReference type="SUPFAM" id="SSF53335">
    <property type="entry name" value="S-adenosyl-L-methionine-dependent methyltransferases"/>
    <property type="match status" value="1"/>
</dbReference>
<evidence type="ECO:0000259" key="1">
    <source>
        <dbReference type="Pfam" id="PF13649"/>
    </source>
</evidence>
<protein>
    <submittedName>
        <fullName evidence="2">Methyltransferase type 11</fullName>
    </submittedName>
</protein>
<dbReference type="InterPro" id="IPR029063">
    <property type="entry name" value="SAM-dependent_MTases_sf"/>
</dbReference>
<keyword evidence="2" id="KW-0808">Transferase</keyword>
<dbReference type="Gene3D" id="3.40.50.150">
    <property type="entry name" value="Vaccinia Virus protein VP39"/>
    <property type="match status" value="1"/>
</dbReference>
<reference evidence="2 3" key="1">
    <citation type="journal article" date="2014" name="Genome Announc.">
        <title>Draft Genome Sequence of the Iron-Oxidizing, Acidophilic, and Halotolerant 'Thiobacillus prosperus' Type Strain DSM 5130.</title>
        <authorList>
            <person name="Ossandon F.J."/>
            <person name="Cardenas J.P."/>
            <person name="Corbett M."/>
            <person name="Quatrini R."/>
            <person name="Holmes D.S."/>
            <person name="Watkin E."/>
        </authorList>
    </citation>
    <scope>NUCLEOTIDE SEQUENCE [LARGE SCALE GENOMIC DNA]</scope>
    <source>
        <strain evidence="2 3">DSM 5130</strain>
    </source>
</reference>
<organism evidence="2 3">
    <name type="scientific">Acidihalobacter prosperus</name>
    <dbReference type="NCBI Taxonomy" id="160660"/>
    <lineage>
        <taxon>Bacteria</taxon>
        <taxon>Pseudomonadati</taxon>
        <taxon>Pseudomonadota</taxon>
        <taxon>Gammaproteobacteria</taxon>
        <taxon>Chromatiales</taxon>
        <taxon>Ectothiorhodospiraceae</taxon>
        <taxon>Acidihalobacter</taxon>
    </lineage>
</organism>
<dbReference type="GO" id="GO:0032259">
    <property type="term" value="P:methylation"/>
    <property type="evidence" value="ECO:0007669"/>
    <property type="project" value="UniProtKB-KW"/>
</dbReference>